<keyword evidence="3" id="KW-1185">Reference proteome</keyword>
<organism evidence="2 3">
    <name type="scientific">Pseudomicrostroma glucosiphilum</name>
    <dbReference type="NCBI Taxonomy" id="1684307"/>
    <lineage>
        <taxon>Eukaryota</taxon>
        <taxon>Fungi</taxon>
        <taxon>Dikarya</taxon>
        <taxon>Basidiomycota</taxon>
        <taxon>Ustilaginomycotina</taxon>
        <taxon>Exobasidiomycetes</taxon>
        <taxon>Microstromatales</taxon>
        <taxon>Microstromatales incertae sedis</taxon>
        <taxon>Pseudomicrostroma</taxon>
    </lineage>
</organism>
<dbReference type="GeneID" id="37015203"/>
<dbReference type="STRING" id="1684307.A0A316TYG0"/>
<accession>A0A316TYG0</accession>
<proteinExistence type="predicted"/>
<sequence length="221" mass="22971">MESKQKDVLSSPLNPAHYFAYASAAYLFSLSLPLLLFPRVLLLLSTPRGAAGQATSETGNAAQNSVSALGPELTPIERFASYAWGMTMITLAVTAIVQTGAIPLTSAPIAPRADSGAPATRFPSVLVLVLYFLSMALVSYASAGSASTAVEAQSAGELGLGTFAYFIAVPSALLAFWGTGALMFGDDLTRNRKKAGDSSAKDSAASSFPFKNAYAEGEKNK</sequence>
<dbReference type="PANTHER" id="PTHR39605">
    <property type="entry name" value="MAJOR FACILITATOR SUPERFAMILY (MFS) PROFILE DOMAIN-CONTAINING PROTEIN"/>
    <property type="match status" value="1"/>
</dbReference>
<keyword evidence="1" id="KW-1133">Transmembrane helix</keyword>
<gene>
    <name evidence="2" type="ORF">BCV69DRAFT_285679</name>
</gene>
<name>A0A316TYG0_9BASI</name>
<reference evidence="2 3" key="1">
    <citation type="journal article" date="2018" name="Mol. Biol. Evol.">
        <title>Broad Genomic Sampling Reveals a Smut Pathogenic Ancestry of the Fungal Clade Ustilaginomycotina.</title>
        <authorList>
            <person name="Kijpornyongpan T."/>
            <person name="Mondo S.J."/>
            <person name="Barry K."/>
            <person name="Sandor L."/>
            <person name="Lee J."/>
            <person name="Lipzen A."/>
            <person name="Pangilinan J."/>
            <person name="LaButti K."/>
            <person name="Hainaut M."/>
            <person name="Henrissat B."/>
            <person name="Grigoriev I.V."/>
            <person name="Spatafora J.W."/>
            <person name="Aime M.C."/>
        </authorList>
    </citation>
    <scope>NUCLEOTIDE SEQUENCE [LARGE SCALE GENOMIC DNA]</scope>
    <source>
        <strain evidence="2 3">MCA 4718</strain>
    </source>
</reference>
<keyword evidence="1" id="KW-0812">Transmembrane</keyword>
<feature type="transmembrane region" description="Helical" evidence="1">
    <location>
        <begin position="125"/>
        <end position="143"/>
    </location>
</feature>
<feature type="transmembrane region" description="Helical" evidence="1">
    <location>
        <begin position="82"/>
        <end position="104"/>
    </location>
</feature>
<dbReference type="RefSeq" id="XP_025344958.1">
    <property type="nucleotide sequence ID" value="XM_025493469.1"/>
</dbReference>
<feature type="transmembrane region" description="Helical" evidence="1">
    <location>
        <begin position="163"/>
        <end position="184"/>
    </location>
</feature>
<dbReference type="OrthoDB" id="2550114at2759"/>
<feature type="transmembrane region" description="Helical" evidence="1">
    <location>
        <begin position="18"/>
        <end position="37"/>
    </location>
</feature>
<evidence type="ECO:0000256" key="1">
    <source>
        <dbReference type="SAM" id="Phobius"/>
    </source>
</evidence>
<dbReference type="PANTHER" id="PTHR39605:SF1">
    <property type="entry name" value="MAJOR FACILITATOR SUPERFAMILY (MFS) PROFILE DOMAIN-CONTAINING PROTEIN"/>
    <property type="match status" value="1"/>
</dbReference>
<dbReference type="EMBL" id="KZ819340">
    <property type="protein sequence ID" value="PWN17798.1"/>
    <property type="molecule type" value="Genomic_DNA"/>
</dbReference>
<protein>
    <submittedName>
        <fullName evidence="2">Uncharacterized protein</fullName>
    </submittedName>
</protein>
<dbReference type="Proteomes" id="UP000245942">
    <property type="component" value="Unassembled WGS sequence"/>
</dbReference>
<evidence type="ECO:0000313" key="3">
    <source>
        <dbReference type="Proteomes" id="UP000245942"/>
    </source>
</evidence>
<dbReference type="AlphaFoldDB" id="A0A316TYG0"/>
<keyword evidence="1" id="KW-0472">Membrane</keyword>
<evidence type="ECO:0000313" key="2">
    <source>
        <dbReference type="EMBL" id="PWN17798.1"/>
    </source>
</evidence>